<dbReference type="Gene3D" id="3.40.50.720">
    <property type="entry name" value="NAD(P)-binding Rossmann-like Domain"/>
    <property type="match status" value="1"/>
</dbReference>
<organism evidence="3 4">
    <name type="scientific">Sinobacterium caligoides</name>
    <dbReference type="NCBI Taxonomy" id="933926"/>
    <lineage>
        <taxon>Bacteria</taxon>
        <taxon>Pseudomonadati</taxon>
        <taxon>Pseudomonadota</taxon>
        <taxon>Gammaproteobacteria</taxon>
        <taxon>Cellvibrionales</taxon>
        <taxon>Spongiibacteraceae</taxon>
        <taxon>Sinobacterium</taxon>
    </lineage>
</organism>
<keyword evidence="4" id="KW-1185">Reference proteome</keyword>
<gene>
    <name evidence="3" type="ORF">EDC56_0624</name>
</gene>
<evidence type="ECO:0000256" key="1">
    <source>
        <dbReference type="ARBA" id="ARBA00023002"/>
    </source>
</evidence>
<dbReference type="FunFam" id="3.40.50.720:FF:000336">
    <property type="entry name" value="Aldehyde reductase"/>
    <property type="match status" value="1"/>
</dbReference>
<dbReference type="InterPro" id="IPR036291">
    <property type="entry name" value="NAD(P)-bd_dom_sf"/>
</dbReference>
<dbReference type="Pfam" id="PF01370">
    <property type="entry name" value="Epimerase"/>
    <property type="match status" value="1"/>
</dbReference>
<dbReference type="EMBL" id="RKHR01000003">
    <property type="protein sequence ID" value="ROS05100.1"/>
    <property type="molecule type" value="Genomic_DNA"/>
</dbReference>
<sequence length="347" mass="38247">MNDLTKNPVMVTGATGYVAGWLIKQLLEMGCTVHACVRNPDDERKLAPLKSLTNEPQRLRFFKTDLLDEGSYQQAMKGCSVVFHTASPFTIIVDDPQRDLVDPAVKGTINVLNTVNDTPSVERVVLTSSVAAIYSDNIDALTLPKQTFTEEHWNEHSSLQHNPYAYSKTVAEKSAWQQVKKQRRWDLVVINPSFVVGPALGAAVTSDSFDVVKKLGDGTLKFGAPHTGIGLVDVQDVANAHIQAAIRPEAAGRYIVSALNSHLLEMADFLRPNYGTSYPLPKSKTPKFLAWLLGPMVGTTRKSISRNLGYSWKADNSKSKQELGIEYRSISEAINAMFAQLESNNQL</sequence>
<evidence type="ECO:0000313" key="4">
    <source>
        <dbReference type="Proteomes" id="UP000275394"/>
    </source>
</evidence>
<dbReference type="InterPro" id="IPR050425">
    <property type="entry name" value="NAD(P)_dehydrat-like"/>
</dbReference>
<comment type="caution">
    <text evidence="3">The sequence shown here is derived from an EMBL/GenBank/DDBJ whole genome shotgun (WGS) entry which is preliminary data.</text>
</comment>
<dbReference type="AlphaFoldDB" id="A0A3N2DZ58"/>
<keyword evidence="1" id="KW-0560">Oxidoreductase</keyword>
<reference evidence="3 4" key="1">
    <citation type="submission" date="2018-11" db="EMBL/GenBank/DDBJ databases">
        <title>Genomic Encyclopedia of Type Strains, Phase IV (KMG-IV): sequencing the most valuable type-strain genomes for metagenomic binning, comparative biology and taxonomic classification.</title>
        <authorList>
            <person name="Goeker M."/>
        </authorList>
    </citation>
    <scope>NUCLEOTIDE SEQUENCE [LARGE SCALE GENOMIC DNA]</scope>
    <source>
        <strain evidence="3 4">DSM 100316</strain>
    </source>
</reference>
<dbReference type="SUPFAM" id="SSF51735">
    <property type="entry name" value="NAD(P)-binding Rossmann-fold domains"/>
    <property type="match status" value="1"/>
</dbReference>
<accession>A0A3N2DZ58</accession>
<evidence type="ECO:0000259" key="2">
    <source>
        <dbReference type="Pfam" id="PF01370"/>
    </source>
</evidence>
<proteinExistence type="predicted"/>
<dbReference type="PANTHER" id="PTHR10366:SF852">
    <property type="entry name" value="CINNAMOYL-COA REDUCTASE CAD2"/>
    <property type="match status" value="1"/>
</dbReference>
<dbReference type="Proteomes" id="UP000275394">
    <property type="component" value="Unassembled WGS sequence"/>
</dbReference>
<dbReference type="RefSeq" id="WP_211333538.1">
    <property type="nucleotide sequence ID" value="NZ_RKHR01000003.1"/>
</dbReference>
<name>A0A3N2DZ58_9GAMM</name>
<feature type="domain" description="NAD-dependent epimerase/dehydratase" evidence="2">
    <location>
        <begin position="9"/>
        <end position="251"/>
    </location>
</feature>
<evidence type="ECO:0000313" key="3">
    <source>
        <dbReference type="EMBL" id="ROS05100.1"/>
    </source>
</evidence>
<dbReference type="GO" id="GO:0016616">
    <property type="term" value="F:oxidoreductase activity, acting on the CH-OH group of donors, NAD or NADP as acceptor"/>
    <property type="evidence" value="ECO:0007669"/>
    <property type="project" value="TreeGrafter"/>
</dbReference>
<dbReference type="InterPro" id="IPR001509">
    <property type="entry name" value="Epimerase_deHydtase"/>
</dbReference>
<dbReference type="PANTHER" id="PTHR10366">
    <property type="entry name" value="NAD DEPENDENT EPIMERASE/DEHYDRATASE"/>
    <property type="match status" value="1"/>
</dbReference>
<protein>
    <submittedName>
        <fullName evidence="3">Dihydroflavonol-4-reductase</fullName>
    </submittedName>
</protein>